<feature type="compositionally biased region" description="Low complexity" evidence="5">
    <location>
        <begin position="573"/>
        <end position="583"/>
    </location>
</feature>
<dbReference type="PANTHER" id="PTHR46170:SF1">
    <property type="entry name" value="GATOR COMPLEX PROTEIN WDR59"/>
    <property type="match status" value="1"/>
</dbReference>
<feature type="compositionally biased region" description="Basic and acidic residues" evidence="5">
    <location>
        <begin position="1159"/>
        <end position="1169"/>
    </location>
</feature>
<dbReference type="GO" id="GO:0035859">
    <property type="term" value="C:Seh1-associated complex"/>
    <property type="evidence" value="ECO:0007669"/>
    <property type="project" value="TreeGrafter"/>
</dbReference>
<dbReference type="GO" id="GO:0034198">
    <property type="term" value="P:cellular response to amino acid starvation"/>
    <property type="evidence" value="ECO:0007669"/>
    <property type="project" value="TreeGrafter"/>
</dbReference>
<evidence type="ECO:0000256" key="4">
    <source>
        <dbReference type="PROSITE-ProRule" id="PRU00221"/>
    </source>
</evidence>
<feature type="repeat" description="WD" evidence="4">
    <location>
        <begin position="357"/>
        <end position="402"/>
    </location>
</feature>
<dbReference type="SMART" id="SM00591">
    <property type="entry name" value="RWD"/>
    <property type="match status" value="1"/>
</dbReference>
<dbReference type="InterPro" id="IPR049567">
    <property type="entry name" value="WDR59-like"/>
</dbReference>
<keyword evidence="1 4" id="KW-0853">WD repeat</keyword>
<comment type="similarity">
    <text evidence="3">Belongs to the WD repeat WDR59 family.</text>
</comment>
<accession>I2FVX6</accession>
<name>I2FVX6_USTHO</name>
<dbReference type="eggNOG" id="KOG0309">
    <property type="taxonomic scope" value="Eukaryota"/>
</dbReference>
<gene>
    <name evidence="7" type="ORF">UHOR_06980</name>
</gene>
<dbReference type="GO" id="GO:0005774">
    <property type="term" value="C:vacuolar membrane"/>
    <property type="evidence" value="ECO:0007669"/>
    <property type="project" value="TreeGrafter"/>
</dbReference>
<comment type="caution">
    <text evidence="7">The sequence shown here is derived from an EMBL/GenBank/DDBJ whole genome shotgun (WGS) entry which is preliminary data.</text>
</comment>
<dbReference type="GO" id="GO:0035591">
    <property type="term" value="F:signaling adaptor activity"/>
    <property type="evidence" value="ECO:0007669"/>
    <property type="project" value="TreeGrafter"/>
</dbReference>
<dbReference type="Pfam" id="PF00400">
    <property type="entry name" value="WD40"/>
    <property type="match status" value="2"/>
</dbReference>
<feature type="region of interest" description="Disordered" evidence="5">
    <location>
        <begin position="830"/>
        <end position="855"/>
    </location>
</feature>
<dbReference type="InterPro" id="IPR019775">
    <property type="entry name" value="WD40_repeat_CS"/>
</dbReference>
<evidence type="ECO:0000256" key="2">
    <source>
        <dbReference type="ARBA" id="ARBA00022737"/>
    </source>
</evidence>
<proteinExistence type="inferred from homology"/>
<feature type="region of interest" description="Disordered" evidence="5">
    <location>
        <begin position="664"/>
        <end position="795"/>
    </location>
</feature>
<feature type="compositionally biased region" description="Basic and acidic residues" evidence="5">
    <location>
        <begin position="771"/>
        <end position="794"/>
    </location>
</feature>
<evidence type="ECO:0000256" key="5">
    <source>
        <dbReference type="SAM" id="MobiDB-lite"/>
    </source>
</evidence>
<keyword evidence="8" id="KW-1185">Reference proteome</keyword>
<dbReference type="GO" id="GO:1904263">
    <property type="term" value="P:positive regulation of TORC1 signaling"/>
    <property type="evidence" value="ECO:0007669"/>
    <property type="project" value="TreeGrafter"/>
</dbReference>
<evidence type="ECO:0000256" key="3">
    <source>
        <dbReference type="ARBA" id="ARBA00038452"/>
    </source>
</evidence>
<sequence length="1370" mass="147896">MPSETNSPAFPSTEISAAVTSPPLHLPPAGQDGFDARRAVSGPIDPDNTAGPNGTTAPIPIPSTDAKTVKQPVSQRHPSNTFYRSCEISFMEPVGSMSISPANRDVVLAARKGLFIIDLEDPFAPPRFLAHMTTWEAVDIQWSPHPARSNWVASTSNQKLLIWNLDRPGDPRAAPPLIRMLHRGSIHRSCSPVVPSNPHFATQRSSAYQSIYNSQSLHSGVTGGTRSGFGAVSATSPYGNTPISASQFQLATPKSSAIEHVLHAHTRAITDINWSPFHPEVVASSSIDTWTWVWDLRMSGTSDGRGRQKPAQGYSAWNAAVTQVKFNRASEHRLASTCDNKVLIWDDRKGSLPLATIEAHESKIYGIDWSRDTSLGLDRLVTCSLDRTVKFWNLGSDTSQAAIGARELVTEAESIIETKTPVWRARHLPFGNGVMTLPQRGDTTLSMWAKDQPEEPQATFAGHTDIVKEYLFRTKGGQDRESDDRQFQLITWSKDQTLRLWPVSDEATRKVGHKPGAPIRVLLTRADAPDISYRDPPLALPAAGEDAAMMTSQASGSNITSSSILPPEHATRSLLSGKGSGSKIQATSPYGSSTSGFQNVIRDGRMSPLAPFGSSAGNKRSLHHSSSHGDLGADLNPFSRSPRENFARSWSRMEGQQVFGSGFGRGSTSQMHQLARSLPKQAGEQGGSRFGTWYHSSSKYGGGSASQHSGGHSSFKVPANLRGKPVTGAGPASKQRPANPRRSSGRPLPIQEEFPIREEHHGGLHKRSQRRREQERAAKREERRKLAKAMDTRTARKAVGAAMRLDRGRAAAPAVDPIEWIANVRLEKENLSEDQTGGKTSQARDSDSIFPSGLGTSVKGAARTGVAFGREGLTTEDETDAETGFTAQGLGDEIIGINRKLPRIVFEKVELTGRMCVLTMYGPWADHEPAFLRIKTKFPASYPHCPPLFDLEKSANISLKTRSYLLRGLTRLSNKAAKAGRPCLEICARFLIGEPIKSLDEEERHGEDHEIGSDFAAIRLGDEESAVSDSDSEHELLAFRPARMAISPGEAQVKLKMPARRMGASFGPNNELVVFGGSLNHYRQSRNSSRQTSRQVSRQVSRQGSRSASQAPPDSAVGRSKSITALARAQSKSRSRSGIAGTQEDTGSDAGERNAASRRRNEVDDGGEESRFLRSYTALSNAMSSLAHYSRKASEGVTTGYSVRDSDVVQLMSTDFFARRLLRKKDFFDIFGNATDNSGVKGGAATPGGKDALLARQKNSSRFYSGSGASTPGARRGGKVGADVGAGGGALEDEDGGGSADEQQGGGANTLHHADLLGSLPAPAALLALDRLEETRKRRQLGLVTIYQFVETVAEEDGYPGQSSTSSAGA</sequence>
<dbReference type="EMBL" id="CAGI01000160">
    <property type="protein sequence ID" value="CCF51069.1"/>
    <property type="molecule type" value="Genomic_DNA"/>
</dbReference>
<organism evidence="7 8">
    <name type="scientific">Ustilago hordei</name>
    <name type="common">Barley covered smut fungus</name>
    <dbReference type="NCBI Taxonomy" id="120017"/>
    <lineage>
        <taxon>Eukaryota</taxon>
        <taxon>Fungi</taxon>
        <taxon>Dikarya</taxon>
        <taxon>Basidiomycota</taxon>
        <taxon>Ustilaginomycotina</taxon>
        <taxon>Ustilaginomycetes</taxon>
        <taxon>Ustilaginales</taxon>
        <taxon>Ustilaginaceae</taxon>
        <taxon>Ustilago</taxon>
    </lineage>
</organism>
<feature type="region of interest" description="Disordered" evidence="5">
    <location>
        <begin position="1083"/>
        <end position="1169"/>
    </location>
</feature>
<dbReference type="PROSITE" id="PS50082">
    <property type="entry name" value="WD_REPEATS_2"/>
    <property type="match status" value="2"/>
</dbReference>
<feature type="compositionally biased region" description="Polar residues" evidence="5">
    <location>
        <begin position="584"/>
        <end position="598"/>
    </location>
</feature>
<dbReference type="PROSITE" id="PS50294">
    <property type="entry name" value="WD_REPEATS_REGION"/>
    <property type="match status" value="1"/>
</dbReference>
<dbReference type="PANTHER" id="PTHR46170">
    <property type="entry name" value="GATOR COMPLEX PROTEIN WDR59"/>
    <property type="match status" value="1"/>
</dbReference>
<dbReference type="PROSITE" id="PS00678">
    <property type="entry name" value="WD_REPEATS_1"/>
    <property type="match status" value="2"/>
</dbReference>
<evidence type="ECO:0000313" key="7">
    <source>
        <dbReference type="EMBL" id="CCF51069.1"/>
    </source>
</evidence>
<feature type="region of interest" description="Disordered" evidence="5">
    <location>
        <begin position="1"/>
        <end position="78"/>
    </location>
</feature>
<evidence type="ECO:0000259" key="6">
    <source>
        <dbReference type="SMART" id="SM00591"/>
    </source>
</evidence>
<feature type="compositionally biased region" description="Low complexity" evidence="5">
    <location>
        <begin position="1085"/>
        <end position="1110"/>
    </location>
</feature>
<dbReference type="InterPro" id="IPR006575">
    <property type="entry name" value="RWD_dom"/>
</dbReference>
<evidence type="ECO:0000256" key="1">
    <source>
        <dbReference type="ARBA" id="ARBA00022574"/>
    </source>
</evidence>
<protein>
    <recommendedName>
        <fullName evidence="6">RWD domain-containing protein</fullName>
    </recommendedName>
</protein>
<feature type="compositionally biased region" description="Low complexity" evidence="5">
    <location>
        <begin position="705"/>
        <end position="714"/>
    </location>
</feature>
<dbReference type="Proteomes" id="UP000006174">
    <property type="component" value="Unassembled WGS sequence"/>
</dbReference>
<dbReference type="SMART" id="SM00320">
    <property type="entry name" value="WD40"/>
    <property type="match status" value="5"/>
</dbReference>
<dbReference type="InterPro" id="IPR001680">
    <property type="entry name" value="WD40_rpt"/>
</dbReference>
<evidence type="ECO:0000313" key="8">
    <source>
        <dbReference type="Proteomes" id="UP000006174"/>
    </source>
</evidence>
<dbReference type="OrthoDB" id="311712at2759"/>
<dbReference type="OMA" id="PIEWIAN"/>
<keyword evidence="2" id="KW-0677">Repeat</keyword>
<feature type="compositionally biased region" description="Polar residues" evidence="5">
    <location>
        <begin position="1"/>
        <end position="19"/>
    </location>
</feature>
<dbReference type="HOGENOM" id="CLU_263599_0_0_1"/>
<dbReference type="InterPro" id="IPR015943">
    <property type="entry name" value="WD40/YVTN_repeat-like_dom_sf"/>
</dbReference>
<dbReference type="Gene3D" id="2.130.10.10">
    <property type="entry name" value="YVTN repeat-like/Quinoprotein amine dehydrogenase"/>
    <property type="match status" value="1"/>
</dbReference>
<feature type="region of interest" description="Disordered" evidence="5">
    <location>
        <begin position="570"/>
        <end position="640"/>
    </location>
</feature>
<feature type="domain" description="RWD" evidence="6">
    <location>
        <begin position="892"/>
        <end position="998"/>
    </location>
</feature>
<feature type="region of interest" description="Disordered" evidence="5">
    <location>
        <begin position="1263"/>
        <end position="1314"/>
    </location>
</feature>
<dbReference type="SUPFAM" id="SSF50978">
    <property type="entry name" value="WD40 repeat-like"/>
    <property type="match status" value="1"/>
</dbReference>
<dbReference type="STRING" id="1128400.I2FVX6"/>
<dbReference type="InterPro" id="IPR036322">
    <property type="entry name" value="WD40_repeat_dom_sf"/>
</dbReference>
<reference evidence="7 8" key="1">
    <citation type="journal article" date="2012" name="Plant Cell">
        <title>Genome comparison of barley and maize smut fungi reveals targeted loss of RNA silencing components and species-specific presence of transposable elements.</title>
        <authorList>
            <person name="Laurie J.D."/>
            <person name="Ali S."/>
            <person name="Linning R."/>
            <person name="Mannhaupt G."/>
            <person name="Wong P."/>
            <person name="Gueldener U."/>
            <person name="Muensterkoetter M."/>
            <person name="Moore R."/>
            <person name="Kahmann R."/>
            <person name="Bakkeren G."/>
            <person name="Schirawski J."/>
        </authorList>
    </citation>
    <scope>NUCLEOTIDE SEQUENCE [LARGE SCALE GENOMIC DNA]</scope>
    <source>
        <strain evidence="8">Uh4875-4</strain>
    </source>
</reference>
<feature type="repeat" description="WD" evidence="4">
    <location>
        <begin position="262"/>
        <end position="297"/>
    </location>
</feature>